<feature type="non-terminal residue" evidence="1">
    <location>
        <position position="1"/>
    </location>
</feature>
<reference evidence="2" key="2">
    <citation type="journal article" date="2013" name="PLoS Genet.">
        <title>Comparative genome structure, secondary metabolite, and effector coding capacity across Cochliobolus pathogens.</title>
        <authorList>
            <person name="Condon B.J."/>
            <person name="Leng Y."/>
            <person name="Wu D."/>
            <person name="Bushley K.E."/>
            <person name="Ohm R.A."/>
            <person name="Otillar R."/>
            <person name="Martin J."/>
            <person name="Schackwitz W."/>
            <person name="Grimwood J."/>
            <person name="MohdZainudin N."/>
            <person name="Xue C."/>
            <person name="Wang R."/>
            <person name="Manning V.A."/>
            <person name="Dhillon B."/>
            <person name="Tu Z.J."/>
            <person name="Steffenson B.J."/>
            <person name="Salamov A."/>
            <person name="Sun H."/>
            <person name="Lowry S."/>
            <person name="LaButti K."/>
            <person name="Han J."/>
            <person name="Copeland A."/>
            <person name="Lindquist E."/>
            <person name="Barry K."/>
            <person name="Schmutz J."/>
            <person name="Baker S.E."/>
            <person name="Ciuffetti L.M."/>
            <person name="Grigoriev I.V."/>
            <person name="Zhong S."/>
            <person name="Turgeon B.G."/>
        </authorList>
    </citation>
    <scope>NUCLEOTIDE SEQUENCE [LARGE SCALE GENOMIC DNA]</scope>
    <source>
        <strain evidence="2">C5 / ATCC 48332 / race O</strain>
    </source>
</reference>
<accession>M2TLG3</accession>
<name>M2TLG3_COCH5</name>
<protein>
    <submittedName>
        <fullName evidence="1">Uncharacterized protein</fullName>
    </submittedName>
</protein>
<dbReference type="HOGENOM" id="CLU_3001941_0_0_1"/>
<dbReference type="EMBL" id="KB445582">
    <property type="protein sequence ID" value="EMD87329.1"/>
    <property type="molecule type" value="Genomic_DNA"/>
</dbReference>
<sequence>SLIASRLGTQVDRLAHACLLYSFSPLSSPGWRHQFVNSPSPHLWRIPSKKHPKCPTR</sequence>
<proteinExistence type="predicted"/>
<reference evidence="1 2" key="1">
    <citation type="journal article" date="2012" name="PLoS Pathog.">
        <title>Diverse lifestyles and strategies of plant pathogenesis encoded in the genomes of eighteen Dothideomycetes fungi.</title>
        <authorList>
            <person name="Ohm R.A."/>
            <person name="Feau N."/>
            <person name="Henrissat B."/>
            <person name="Schoch C.L."/>
            <person name="Horwitz B.A."/>
            <person name="Barry K.W."/>
            <person name="Condon B.J."/>
            <person name="Copeland A.C."/>
            <person name="Dhillon B."/>
            <person name="Glaser F."/>
            <person name="Hesse C.N."/>
            <person name="Kosti I."/>
            <person name="LaButti K."/>
            <person name="Lindquist E.A."/>
            <person name="Lucas S."/>
            <person name="Salamov A.A."/>
            <person name="Bradshaw R.E."/>
            <person name="Ciuffetti L."/>
            <person name="Hamelin R.C."/>
            <person name="Kema G.H.J."/>
            <person name="Lawrence C."/>
            <person name="Scott J.A."/>
            <person name="Spatafora J.W."/>
            <person name="Turgeon B.G."/>
            <person name="de Wit P.J.G.M."/>
            <person name="Zhong S."/>
            <person name="Goodwin S.B."/>
            <person name="Grigoriev I.V."/>
        </authorList>
    </citation>
    <scope>NUCLEOTIDE SEQUENCE [LARGE SCALE GENOMIC DNA]</scope>
    <source>
        <strain evidence="2">C5 / ATCC 48332 / race O</strain>
    </source>
</reference>
<dbReference type="Proteomes" id="UP000016936">
    <property type="component" value="Unassembled WGS sequence"/>
</dbReference>
<feature type="non-terminal residue" evidence="1">
    <location>
        <position position="57"/>
    </location>
</feature>
<keyword evidence="2" id="KW-1185">Reference proteome</keyword>
<evidence type="ECO:0000313" key="1">
    <source>
        <dbReference type="EMBL" id="EMD87329.1"/>
    </source>
</evidence>
<organism evidence="1 2">
    <name type="scientific">Cochliobolus heterostrophus (strain C5 / ATCC 48332 / race O)</name>
    <name type="common">Southern corn leaf blight fungus</name>
    <name type="synonym">Bipolaris maydis</name>
    <dbReference type="NCBI Taxonomy" id="701091"/>
    <lineage>
        <taxon>Eukaryota</taxon>
        <taxon>Fungi</taxon>
        <taxon>Dikarya</taxon>
        <taxon>Ascomycota</taxon>
        <taxon>Pezizomycotina</taxon>
        <taxon>Dothideomycetes</taxon>
        <taxon>Pleosporomycetidae</taxon>
        <taxon>Pleosporales</taxon>
        <taxon>Pleosporineae</taxon>
        <taxon>Pleosporaceae</taxon>
        <taxon>Bipolaris</taxon>
    </lineage>
</organism>
<evidence type="ECO:0000313" key="2">
    <source>
        <dbReference type="Proteomes" id="UP000016936"/>
    </source>
</evidence>
<gene>
    <name evidence="1" type="ORF">COCHEDRAFT_118083</name>
</gene>
<dbReference type="AlphaFoldDB" id="M2TLG3"/>